<accession>A0ABY7SWJ0</accession>
<dbReference type="EMBL" id="CP067134">
    <property type="protein sequence ID" value="WCR11274.1"/>
    <property type="molecule type" value="Genomic_DNA"/>
</dbReference>
<feature type="active site" evidence="1">
    <location>
        <position position="96"/>
    </location>
</feature>
<dbReference type="PIRSF" id="PIRSF001220">
    <property type="entry name" value="L-ASNase_gatD"/>
    <property type="match status" value="1"/>
</dbReference>
<dbReference type="PANTHER" id="PTHR11707:SF28">
    <property type="entry name" value="60 KDA LYSOPHOSPHOLIPASE"/>
    <property type="match status" value="1"/>
</dbReference>
<dbReference type="PIRSF" id="PIRSF500176">
    <property type="entry name" value="L_ASNase"/>
    <property type="match status" value="1"/>
</dbReference>
<dbReference type="SFLD" id="SFLDS00057">
    <property type="entry name" value="Glutaminase/Asparaginase"/>
    <property type="match status" value="1"/>
</dbReference>
<evidence type="ECO:0000259" key="3">
    <source>
        <dbReference type="Pfam" id="PF17763"/>
    </source>
</evidence>
<dbReference type="PANTHER" id="PTHR11707">
    <property type="entry name" value="L-ASPARAGINASE"/>
    <property type="match status" value="1"/>
</dbReference>
<evidence type="ECO:0000313" key="4">
    <source>
        <dbReference type="EMBL" id="WCR11274.1"/>
    </source>
</evidence>
<dbReference type="InterPro" id="IPR027474">
    <property type="entry name" value="L-asparaginase_N"/>
</dbReference>
<evidence type="ECO:0000313" key="5">
    <source>
        <dbReference type="Proteomes" id="UP001218412"/>
    </source>
</evidence>
<keyword evidence="5" id="KW-1185">Reference proteome</keyword>
<proteinExistence type="predicted"/>
<reference evidence="4 5" key="1">
    <citation type="submission" date="2021-01" db="EMBL/GenBank/DDBJ databases">
        <title>Biogeographic distribution of Paracoccus.</title>
        <authorList>
            <person name="Hollensteiner J."/>
            <person name="Leineberger J."/>
            <person name="Brinkhoff T."/>
            <person name="Daniel R."/>
        </authorList>
    </citation>
    <scope>NUCLEOTIDE SEQUENCE [LARGE SCALE GENOMIC DNA]</scope>
    <source>
        <strain evidence="4 5">LMG25392</strain>
    </source>
</reference>
<dbReference type="InterPro" id="IPR036152">
    <property type="entry name" value="Asp/glu_Ase-like_sf"/>
</dbReference>
<dbReference type="RefSeq" id="WP_272859375.1">
    <property type="nucleotide sequence ID" value="NZ_CP067134.1"/>
</dbReference>
<evidence type="ECO:0000259" key="2">
    <source>
        <dbReference type="Pfam" id="PF00710"/>
    </source>
</evidence>
<dbReference type="InterPro" id="IPR027473">
    <property type="entry name" value="L-asparaginase_C"/>
</dbReference>
<dbReference type="InterPro" id="IPR040919">
    <property type="entry name" value="Asparaginase_C"/>
</dbReference>
<dbReference type="Pfam" id="PF17763">
    <property type="entry name" value="Asparaginase_C"/>
    <property type="match status" value="1"/>
</dbReference>
<dbReference type="Gene3D" id="3.40.50.40">
    <property type="match status" value="1"/>
</dbReference>
<dbReference type="SMART" id="SM00870">
    <property type="entry name" value="Asparaginase"/>
    <property type="match status" value="1"/>
</dbReference>
<dbReference type="PROSITE" id="PS00917">
    <property type="entry name" value="ASN_GLN_ASE_2"/>
    <property type="match status" value="1"/>
</dbReference>
<dbReference type="InterPro" id="IPR006034">
    <property type="entry name" value="Asparaginase/glutaminase-like"/>
</dbReference>
<dbReference type="PROSITE" id="PS51732">
    <property type="entry name" value="ASN_GLN_ASE_3"/>
    <property type="match status" value="1"/>
</dbReference>
<dbReference type="Proteomes" id="UP001218412">
    <property type="component" value="Chromosome"/>
</dbReference>
<sequence length="496" mass="50466">MRVCIINTGGTIACAGDPLAPMPSARFAEAAGRLLTPSLMAAMPDLRLHFDTGLAFDSPSGTLDSTDLRPVDWCRIAGRILDLYADHDGFVVLHGTDTMDYTASALPFLLNVFDPDGLGRAVLSKPVVLTGAQLPLFRETAAGPVLNAGGDGWANVTGAVQTARLRLPEVALFFDGRLWRGNRALKVSTTRFAAFDSPHLAPLAESGIGVRHGPAVPLNGPPAPDRALDDPAAMALARDQLDAVEAGLGENVVIELPVTPADHASPAPPLAALIDAALAAGARGLVLTGYGEGNVPAGAGGIASALQRAVDGGVTVMIGSRVIGGSVGTFHYAAGAWMARTGAVAAGDMTPVAAFAKLSILLAAAAHHGWDGRAIRALLSRSLTGESSSRDRLSGGEVLHPGMALHAADGGAVLDNDPADGLTLRDGAGAQVWAVPGPGRLVLRDRPVFLGHDGATLWAAPADLPGGILILTGHPVPALTLHDPAGRAAPAVIAGL</sequence>
<dbReference type="Pfam" id="PF00710">
    <property type="entry name" value="Asparaginase"/>
    <property type="match status" value="1"/>
</dbReference>
<dbReference type="PRINTS" id="PR00139">
    <property type="entry name" value="ASNGLNASE"/>
</dbReference>
<dbReference type="InterPro" id="IPR037152">
    <property type="entry name" value="L-asparaginase_N_sf"/>
</dbReference>
<gene>
    <name evidence="4" type="ORF">JHW45_02390</name>
</gene>
<dbReference type="Gene3D" id="3.40.50.1170">
    <property type="entry name" value="L-asparaginase, N-terminal domain"/>
    <property type="match status" value="1"/>
</dbReference>
<dbReference type="SUPFAM" id="SSF53774">
    <property type="entry name" value="Glutaminase/Asparaginase"/>
    <property type="match status" value="1"/>
</dbReference>
<dbReference type="InterPro" id="IPR027475">
    <property type="entry name" value="Asparaginase/glutaminase_AS2"/>
</dbReference>
<organism evidence="4 5">
    <name type="scientific">Paracoccus stylophorae</name>
    <dbReference type="NCBI Taxonomy" id="659350"/>
    <lineage>
        <taxon>Bacteria</taxon>
        <taxon>Pseudomonadati</taxon>
        <taxon>Pseudomonadota</taxon>
        <taxon>Alphaproteobacteria</taxon>
        <taxon>Rhodobacterales</taxon>
        <taxon>Paracoccaceae</taxon>
        <taxon>Paracoccus</taxon>
    </lineage>
</organism>
<feature type="domain" description="L-asparaginase N-terminal" evidence="2">
    <location>
        <begin position="2"/>
        <end position="206"/>
    </location>
</feature>
<feature type="domain" description="Asparaginase/glutaminase C-terminal" evidence="3">
    <location>
        <begin position="272"/>
        <end position="365"/>
    </location>
</feature>
<evidence type="ECO:0000256" key="1">
    <source>
        <dbReference type="PROSITE-ProRule" id="PRU10100"/>
    </source>
</evidence>
<name>A0ABY7SWJ0_9RHOB</name>
<protein>
    <submittedName>
        <fullName evidence="4">Asparaginase</fullName>
    </submittedName>
</protein>